<dbReference type="InterPro" id="IPR036440">
    <property type="entry name" value="Peptidase_C15-like_sf"/>
</dbReference>
<dbReference type="PIRSF" id="PIRSF015592">
    <property type="entry name" value="Prld-crbxl_pptds"/>
    <property type="match status" value="1"/>
</dbReference>
<dbReference type="RefSeq" id="WP_091772573.1">
    <property type="nucleotide sequence ID" value="NZ_CAESCL010000039.1"/>
</dbReference>
<dbReference type="Gene3D" id="3.40.630.20">
    <property type="entry name" value="Peptidase C15, pyroglutamyl peptidase I-like"/>
    <property type="match status" value="1"/>
</dbReference>
<evidence type="ECO:0000256" key="3">
    <source>
        <dbReference type="ARBA" id="ARBA00004496"/>
    </source>
</evidence>
<comment type="function">
    <text evidence="2">Removes 5-oxoproline from various penultimate amino acid residues except L-proline.</text>
</comment>
<dbReference type="GO" id="GO:0005829">
    <property type="term" value="C:cytosol"/>
    <property type="evidence" value="ECO:0007669"/>
    <property type="project" value="InterPro"/>
</dbReference>
<name>A0A1H9B908_9BACI</name>
<evidence type="ECO:0000313" key="10">
    <source>
        <dbReference type="EMBL" id="SEP85510.1"/>
    </source>
</evidence>
<comment type="catalytic activity">
    <reaction evidence="1 9">
        <text>Release of an N-terminal pyroglutamyl group from a polypeptide, the second amino acid generally not being Pro.</text>
        <dbReference type="EC" id="3.4.19.3"/>
    </reaction>
</comment>
<evidence type="ECO:0000256" key="7">
    <source>
        <dbReference type="ARBA" id="ARBA00022801"/>
    </source>
</evidence>
<keyword evidence="6" id="KW-0645">Protease</keyword>
<evidence type="ECO:0000256" key="8">
    <source>
        <dbReference type="ARBA" id="ARBA00022807"/>
    </source>
</evidence>
<evidence type="ECO:0000313" key="11">
    <source>
        <dbReference type="Proteomes" id="UP000199427"/>
    </source>
</evidence>
<dbReference type="Proteomes" id="UP000199427">
    <property type="component" value="Unassembled WGS sequence"/>
</dbReference>
<dbReference type="NCBIfam" id="NF009676">
    <property type="entry name" value="PRK13197.1"/>
    <property type="match status" value="1"/>
</dbReference>
<protein>
    <recommendedName>
        <fullName evidence="9">Pyroglutamyl-peptidase I</fullName>
        <ecNumber evidence="9">3.4.19.3</ecNumber>
    </recommendedName>
</protein>
<dbReference type="CDD" id="cd00501">
    <property type="entry name" value="Peptidase_C15"/>
    <property type="match status" value="1"/>
</dbReference>
<comment type="similarity">
    <text evidence="4">Belongs to the peptidase C15 family.</text>
</comment>
<dbReference type="STRING" id="571933.SAMN05216362_103168"/>
<dbReference type="SUPFAM" id="SSF53182">
    <property type="entry name" value="Pyrrolidone carboxyl peptidase (pyroglutamate aminopeptidase)"/>
    <property type="match status" value="1"/>
</dbReference>
<organism evidence="10 11">
    <name type="scientific">Piscibacillus halophilus</name>
    <dbReference type="NCBI Taxonomy" id="571933"/>
    <lineage>
        <taxon>Bacteria</taxon>
        <taxon>Bacillati</taxon>
        <taxon>Bacillota</taxon>
        <taxon>Bacilli</taxon>
        <taxon>Bacillales</taxon>
        <taxon>Bacillaceae</taxon>
        <taxon>Piscibacillus</taxon>
    </lineage>
</organism>
<evidence type="ECO:0000256" key="6">
    <source>
        <dbReference type="ARBA" id="ARBA00022670"/>
    </source>
</evidence>
<evidence type="ECO:0000256" key="4">
    <source>
        <dbReference type="ARBA" id="ARBA00006641"/>
    </source>
</evidence>
<dbReference type="GO" id="GO:0016920">
    <property type="term" value="F:pyroglutamyl-peptidase activity"/>
    <property type="evidence" value="ECO:0007669"/>
    <property type="project" value="UniProtKB-EC"/>
</dbReference>
<dbReference type="PRINTS" id="PR00706">
    <property type="entry name" value="PYROGLUPTASE"/>
</dbReference>
<dbReference type="InterPro" id="IPR000816">
    <property type="entry name" value="Peptidase_C15"/>
</dbReference>
<dbReference type="PROSITE" id="PS01333">
    <property type="entry name" value="PYRASE_GLU"/>
    <property type="match status" value="1"/>
</dbReference>
<dbReference type="OrthoDB" id="9779738at2"/>
<dbReference type="PANTHER" id="PTHR23402">
    <property type="entry name" value="PROTEASE FAMILY C15 PYROGLUTAMYL-PEPTIDASE I-RELATED"/>
    <property type="match status" value="1"/>
</dbReference>
<reference evidence="10 11" key="1">
    <citation type="submission" date="2016-10" db="EMBL/GenBank/DDBJ databases">
        <authorList>
            <person name="de Groot N.N."/>
        </authorList>
    </citation>
    <scope>NUCLEOTIDE SEQUENCE [LARGE SCALE GENOMIC DNA]</scope>
    <source>
        <strain evidence="10 11">DSM 21633</strain>
    </source>
</reference>
<dbReference type="InterPro" id="IPR016125">
    <property type="entry name" value="Peptidase_C15-like"/>
</dbReference>
<keyword evidence="8" id="KW-0788">Thiol protease</keyword>
<keyword evidence="7" id="KW-0378">Hydrolase</keyword>
<keyword evidence="11" id="KW-1185">Reference proteome</keyword>
<dbReference type="InterPro" id="IPR033693">
    <property type="entry name" value="PGPEP1_Glu_AS"/>
</dbReference>
<accession>A0A1H9B908</accession>
<evidence type="ECO:0000256" key="1">
    <source>
        <dbReference type="ARBA" id="ARBA00001770"/>
    </source>
</evidence>
<dbReference type="PANTHER" id="PTHR23402:SF1">
    <property type="entry name" value="PYROGLUTAMYL-PEPTIDASE I"/>
    <property type="match status" value="1"/>
</dbReference>
<dbReference type="Pfam" id="PF01470">
    <property type="entry name" value="Peptidase_C15"/>
    <property type="match status" value="1"/>
</dbReference>
<evidence type="ECO:0000256" key="2">
    <source>
        <dbReference type="ARBA" id="ARBA00002280"/>
    </source>
</evidence>
<comment type="subcellular location">
    <subcellularLocation>
        <location evidence="3">Cytoplasm</location>
    </subcellularLocation>
</comment>
<keyword evidence="5" id="KW-0963">Cytoplasm</keyword>
<proteinExistence type="inferred from homology"/>
<evidence type="ECO:0000256" key="5">
    <source>
        <dbReference type="ARBA" id="ARBA00022490"/>
    </source>
</evidence>
<feature type="active site" evidence="9">
    <location>
        <position position="80"/>
    </location>
</feature>
<evidence type="ECO:0000256" key="9">
    <source>
        <dbReference type="PROSITE-ProRule" id="PRU10076"/>
    </source>
</evidence>
<sequence>MKKLLLTGFEPFLNFKTNPTMEVAKGLDGKSIQEYEISSKILSVDFSQSGSEMIQAIKEVKPDVVVALGLAGNRKHITPERIAINCNDGPEDNKGYKPAGEKIFDNGPDGYFSTLPIRDMVDEMKQKEYPASISNTAGTYLCNNVMYHALHYAKINGLNYRAGFIHIPPSHEMAIQQPQLSSWSQQDLNRAIEIALRVL</sequence>
<gene>
    <name evidence="10" type="ORF">SAMN05216362_103168</name>
</gene>
<dbReference type="GO" id="GO:0006508">
    <property type="term" value="P:proteolysis"/>
    <property type="evidence" value="ECO:0007669"/>
    <property type="project" value="UniProtKB-KW"/>
</dbReference>
<dbReference type="EMBL" id="FOES01000003">
    <property type="protein sequence ID" value="SEP85510.1"/>
    <property type="molecule type" value="Genomic_DNA"/>
</dbReference>
<dbReference type="AlphaFoldDB" id="A0A1H9B908"/>
<dbReference type="EC" id="3.4.19.3" evidence="9"/>